<comment type="similarity">
    <text evidence="11">Belongs to the TRAFAC class translation factor GTPase superfamily. Classic translation factor GTPase family. EF-Tu/EF-1A subfamily.</text>
</comment>
<dbReference type="HOGENOM" id="CLU_007265_3_5_2"/>
<keyword evidence="14" id="KW-1185">Reference proteome</keyword>
<evidence type="ECO:0000256" key="2">
    <source>
        <dbReference type="ARBA" id="ARBA00022490"/>
    </source>
</evidence>
<evidence type="ECO:0000256" key="1">
    <source>
        <dbReference type="ARBA" id="ARBA00004496"/>
    </source>
</evidence>
<sequence>MANKPHMNLAVIGHIDHGKSTLVGRLMYETGAIPQHVIDKFREEAKDKGKESFAFAWVMDSLKEERERGITIDIAHKRFDTDNYYFTIVDCPGHRDFVKNMITGASQADAAILVVAATDGVMAQTKEHVFLSRTLGINQLIIAVNKMDATGYSEDKYTQVKKDVSELLGMVGFKAADVPFIPTSAFEGDNVSKNSSNTPWYNGPTILECLNNLKVPEQPDDLPLRVPVQDAYTISGIGTVPVGRVETGVMKKGQMVTFMPSGASGEVKSIEMHHEEANEARPGDNIGWNVRGVGKADVRRGDVCGESKNPPTVAEEFTGQVVVLQHPSAITIGYTPVFHCHTTQTACTLMSIDKKLDPKSGQVKEENPTFIKAGDAAIITVKPTRPMVIEPVKEIPQLGRFAIRDMGMTIAAGMCMSVKEKQ</sequence>
<dbReference type="Proteomes" id="UP000001059">
    <property type="component" value="Chromosome"/>
</dbReference>
<dbReference type="SUPFAM" id="SSF50447">
    <property type="entry name" value="Translation proteins"/>
    <property type="match status" value="1"/>
</dbReference>
<feature type="binding site" evidence="11">
    <location>
        <begin position="145"/>
        <end position="148"/>
    </location>
    <ligand>
        <name>GTP</name>
        <dbReference type="ChEBI" id="CHEBI:37565"/>
    </ligand>
</feature>
<dbReference type="Pfam" id="PF03144">
    <property type="entry name" value="GTP_EFTU_D2"/>
    <property type="match status" value="1"/>
</dbReference>
<dbReference type="InterPro" id="IPR000795">
    <property type="entry name" value="T_Tr_GTP-bd_dom"/>
</dbReference>
<keyword evidence="13" id="KW-0548">Nucleotidyltransferase</keyword>
<feature type="binding site" evidence="11">
    <location>
        <begin position="90"/>
        <end position="94"/>
    </location>
    <ligand>
        <name>GTP</name>
        <dbReference type="ChEBI" id="CHEBI:37565"/>
    </ligand>
</feature>
<keyword evidence="5 11" id="KW-0251">Elongation factor</keyword>
<keyword evidence="6 11" id="KW-0378">Hydrolase</keyword>
<dbReference type="OrthoDB" id="371718at2157"/>
<dbReference type="PROSITE" id="PS51722">
    <property type="entry name" value="G_TR_2"/>
    <property type="match status" value="1"/>
</dbReference>
<evidence type="ECO:0000256" key="7">
    <source>
        <dbReference type="ARBA" id="ARBA00022842"/>
    </source>
</evidence>
<accession>D5EA64</accession>
<dbReference type="RefSeq" id="WP_013037008.1">
    <property type="nucleotide sequence ID" value="NC_014002.1"/>
</dbReference>
<comment type="function">
    <text evidence="11">GTP hydrolase that promotes the GTP-dependent binding of aminoacyl-tRNA to the A-site of ribosomes during protein biosynthesis.</text>
</comment>
<dbReference type="CDD" id="cd03693">
    <property type="entry name" value="EF1_alpha_II"/>
    <property type="match status" value="1"/>
</dbReference>
<evidence type="ECO:0000256" key="5">
    <source>
        <dbReference type="ARBA" id="ARBA00022768"/>
    </source>
</evidence>
<dbReference type="FunFam" id="2.40.30.10:FF:000005">
    <property type="entry name" value="Elongation factor 1-alpha"/>
    <property type="match status" value="1"/>
</dbReference>
<keyword evidence="4 11" id="KW-0547">Nucleotide-binding</keyword>
<dbReference type="GO" id="GO:0005525">
    <property type="term" value="F:GTP binding"/>
    <property type="evidence" value="ECO:0007669"/>
    <property type="project" value="UniProtKB-UniRule"/>
</dbReference>
<dbReference type="NCBIfam" id="NF008969">
    <property type="entry name" value="PRK12317.1"/>
    <property type="match status" value="1"/>
</dbReference>
<dbReference type="EC" id="3.6.5.3" evidence="11"/>
<keyword evidence="8 11" id="KW-0648">Protein biosynthesis</keyword>
<evidence type="ECO:0000313" key="14">
    <source>
        <dbReference type="Proteomes" id="UP000001059"/>
    </source>
</evidence>
<dbReference type="InterPro" id="IPR031157">
    <property type="entry name" value="G_TR_CS"/>
</dbReference>
<comment type="catalytic activity">
    <reaction evidence="11">
        <text>GTP + H2O = GDP + phosphate + H(+)</text>
        <dbReference type="Rhea" id="RHEA:19669"/>
        <dbReference type="ChEBI" id="CHEBI:15377"/>
        <dbReference type="ChEBI" id="CHEBI:15378"/>
        <dbReference type="ChEBI" id="CHEBI:37565"/>
        <dbReference type="ChEBI" id="CHEBI:43474"/>
        <dbReference type="ChEBI" id="CHEBI:58189"/>
        <dbReference type="EC" id="3.6.5.3"/>
    </reaction>
</comment>
<dbReference type="SUPFAM" id="SSF52540">
    <property type="entry name" value="P-loop containing nucleoside triphosphate hydrolases"/>
    <property type="match status" value="1"/>
</dbReference>
<keyword evidence="9 11" id="KW-0342">GTP-binding</keyword>
<proteinExistence type="inferred from homology"/>
<evidence type="ECO:0000259" key="12">
    <source>
        <dbReference type="PROSITE" id="PS51722"/>
    </source>
</evidence>
<dbReference type="HAMAP" id="MF_00118_A">
    <property type="entry name" value="EF_Tu_A"/>
    <property type="match status" value="1"/>
</dbReference>
<dbReference type="STRING" id="547558.Mmah_0538"/>
<protein>
    <recommendedName>
        <fullName evidence="11">Elongation factor 1-alpha</fullName>
        <shortName evidence="11">EF-1-alpha</shortName>
        <ecNumber evidence="11">3.6.5.3</ecNumber>
    </recommendedName>
    <alternativeName>
        <fullName evidence="11">Elongation factor Tu</fullName>
        <shortName evidence="11">EF-Tu</shortName>
    </alternativeName>
</protein>
<dbReference type="Gene3D" id="2.40.30.10">
    <property type="entry name" value="Translation factors"/>
    <property type="match status" value="2"/>
</dbReference>
<evidence type="ECO:0000256" key="3">
    <source>
        <dbReference type="ARBA" id="ARBA00022723"/>
    </source>
</evidence>
<dbReference type="InterPro" id="IPR027417">
    <property type="entry name" value="P-loop_NTPase"/>
</dbReference>
<comment type="catalytic activity">
    <reaction evidence="10">
        <text>GTP + H2O = GDP + phosphate + H(+)</text>
        <dbReference type="Rhea" id="RHEA:19669"/>
        <dbReference type="ChEBI" id="CHEBI:15377"/>
        <dbReference type="ChEBI" id="CHEBI:15378"/>
        <dbReference type="ChEBI" id="CHEBI:37565"/>
        <dbReference type="ChEBI" id="CHEBI:43474"/>
        <dbReference type="ChEBI" id="CHEBI:58189"/>
    </reaction>
    <physiologicalReaction direction="left-to-right" evidence="10">
        <dbReference type="Rhea" id="RHEA:19670"/>
    </physiologicalReaction>
</comment>
<dbReference type="FunFam" id="3.40.50.300:FF:000204">
    <property type="entry name" value="Translation elongation factor Tu"/>
    <property type="match status" value="1"/>
</dbReference>
<dbReference type="NCBIfam" id="TIGR00231">
    <property type="entry name" value="small_GTP"/>
    <property type="match status" value="1"/>
</dbReference>
<dbReference type="SUPFAM" id="SSF50465">
    <property type="entry name" value="EF-Tu/eEF-1alpha/eIF2-gamma C-terminal domain"/>
    <property type="match status" value="1"/>
</dbReference>
<evidence type="ECO:0000313" key="13">
    <source>
        <dbReference type="EMBL" id="ADE36065.1"/>
    </source>
</evidence>
<dbReference type="FunFam" id="2.40.30.10:FF:000003">
    <property type="entry name" value="Elongation factor 1-alpha"/>
    <property type="match status" value="1"/>
</dbReference>
<evidence type="ECO:0000256" key="9">
    <source>
        <dbReference type="ARBA" id="ARBA00023134"/>
    </source>
</evidence>
<evidence type="ECO:0000256" key="4">
    <source>
        <dbReference type="ARBA" id="ARBA00022741"/>
    </source>
</evidence>
<dbReference type="InterPro" id="IPR054696">
    <property type="entry name" value="GTP-eEF1A_C"/>
</dbReference>
<dbReference type="GO" id="GO:0005737">
    <property type="term" value="C:cytoplasm"/>
    <property type="evidence" value="ECO:0007669"/>
    <property type="project" value="UniProtKB-SubCell"/>
</dbReference>
<dbReference type="GO" id="GO:0003924">
    <property type="term" value="F:GTPase activity"/>
    <property type="evidence" value="ECO:0007669"/>
    <property type="project" value="UniProtKB-UniRule"/>
</dbReference>
<evidence type="ECO:0000256" key="8">
    <source>
        <dbReference type="ARBA" id="ARBA00022917"/>
    </source>
</evidence>
<dbReference type="Pfam" id="PF22594">
    <property type="entry name" value="GTP-eEF1A_C"/>
    <property type="match status" value="1"/>
</dbReference>
<dbReference type="GO" id="GO:0003746">
    <property type="term" value="F:translation elongation factor activity"/>
    <property type="evidence" value="ECO:0007669"/>
    <property type="project" value="UniProtKB-UniRule"/>
</dbReference>
<dbReference type="InterPro" id="IPR005225">
    <property type="entry name" value="Small_GTP-bd"/>
</dbReference>
<feature type="binding site" evidence="11">
    <location>
        <position position="20"/>
    </location>
    <ligand>
        <name>Mg(2+)</name>
        <dbReference type="ChEBI" id="CHEBI:18420"/>
    </ligand>
</feature>
<dbReference type="GO" id="GO:0016779">
    <property type="term" value="F:nucleotidyltransferase activity"/>
    <property type="evidence" value="ECO:0007669"/>
    <property type="project" value="UniProtKB-KW"/>
</dbReference>
<dbReference type="AlphaFoldDB" id="D5EA64"/>
<comment type="subcellular location">
    <subcellularLocation>
        <location evidence="1 11">Cytoplasm</location>
    </subcellularLocation>
</comment>
<dbReference type="PANTHER" id="PTHR23115">
    <property type="entry name" value="TRANSLATION FACTOR"/>
    <property type="match status" value="1"/>
</dbReference>
<dbReference type="InterPro" id="IPR004161">
    <property type="entry name" value="EFTu-like_2"/>
</dbReference>
<name>D5EA64_METMS</name>
<dbReference type="NCBIfam" id="TIGR00483">
    <property type="entry name" value="EF-1_alpha"/>
    <property type="match status" value="1"/>
</dbReference>
<evidence type="ECO:0000256" key="6">
    <source>
        <dbReference type="ARBA" id="ARBA00022801"/>
    </source>
</evidence>
<gene>
    <name evidence="11" type="primary">tuf</name>
    <name evidence="13" type="ordered locus">Mmah_0538</name>
</gene>
<reference evidence="13 14" key="1">
    <citation type="submission" date="2010-03" db="EMBL/GenBank/DDBJ databases">
        <title>The complete genome of Methanohalophilus mahii DSM 5219.</title>
        <authorList>
            <consortium name="US DOE Joint Genome Institute (JGI-PGF)"/>
            <person name="Lucas S."/>
            <person name="Copeland A."/>
            <person name="Lapidus A."/>
            <person name="Glavina del Rio T."/>
            <person name="Dalin E."/>
            <person name="Tice H."/>
            <person name="Bruce D."/>
            <person name="Goodwin L."/>
            <person name="Pitluck S."/>
            <person name="Kyrpides N."/>
            <person name="Mavromatis K."/>
            <person name="Ivanova N."/>
            <person name="Lykidis A."/>
            <person name="Saunders E."/>
            <person name="Brettin T."/>
            <person name="Detter J.C."/>
            <person name="Han C."/>
            <person name="Land M."/>
            <person name="Hauser L."/>
            <person name="Markowitz V."/>
            <person name="Cheng J.-F."/>
            <person name="Hugenholtz P."/>
            <person name="Woyke T."/>
            <person name="Wu D."/>
            <person name="Spring S."/>
            <person name="Schneider S."/>
            <person name="Schroeder M."/>
            <person name="Klenk H.-P."/>
            <person name="Eisen J.A."/>
        </authorList>
    </citation>
    <scope>NUCLEOTIDE SEQUENCE [LARGE SCALE GENOMIC DNA]</scope>
    <source>
        <strain evidence="14">ATCC 35705 / DSM 5219 / SLP</strain>
    </source>
</reference>
<dbReference type="GO" id="GO:0000287">
    <property type="term" value="F:magnesium ion binding"/>
    <property type="evidence" value="ECO:0007669"/>
    <property type="project" value="UniProtKB-UniRule"/>
</dbReference>
<dbReference type="CDD" id="cd01883">
    <property type="entry name" value="EF1_alpha"/>
    <property type="match status" value="1"/>
</dbReference>
<dbReference type="InterPro" id="IPR050100">
    <property type="entry name" value="TRAFAC_GTPase_members"/>
</dbReference>
<dbReference type="GeneID" id="8982680"/>
<organism evidence="13 14">
    <name type="scientific">Methanohalophilus mahii (strain ATCC 35705 / DSM 5219 / SLP)</name>
    <dbReference type="NCBI Taxonomy" id="547558"/>
    <lineage>
        <taxon>Archaea</taxon>
        <taxon>Methanobacteriati</taxon>
        <taxon>Methanobacteriota</taxon>
        <taxon>Stenosarchaea group</taxon>
        <taxon>Methanomicrobia</taxon>
        <taxon>Methanosarcinales</taxon>
        <taxon>Methanosarcinaceae</taxon>
        <taxon>Methanohalophilus</taxon>
    </lineage>
</organism>
<evidence type="ECO:0000256" key="11">
    <source>
        <dbReference type="HAMAP-Rule" id="MF_00118"/>
    </source>
</evidence>
<keyword evidence="2 11" id="KW-0963">Cytoplasm</keyword>
<keyword evidence="13" id="KW-0808">Transferase</keyword>
<dbReference type="PRINTS" id="PR00315">
    <property type="entry name" value="ELONGATNFCT"/>
</dbReference>
<dbReference type="Pfam" id="PF00009">
    <property type="entry name" value="GTP_EFTU"/>
    <property type="match status" value="1"/>
</dbReference>
<dbReference type="EMBL" id="CP001994">
    <property type="protein sequence ID" value="ADE36065.1"/>
    <property type="molecule type" value="Genomic_DNA"/>
</dbReference>
<feature type="binding site" evidence="11">
    <location>
        <begin position="13"/>
        <end position="20"/>
    </location>
    <ligand>
        <name>GTP</name>
        <dbReference type="ChEBI" id="CHEBI:37565"/>
    </ligand>
</feature>
<keyword evidence="3 11" id="KW-0479">Metal-binding</keyword>
<dbReference type="InterPro" id="IPR004539">
    <property type="entry name" value="Transl_elong_EF1A_euk/arc"/>
</dbReference>
<dbReference type="KEGG" id="mmh:Mmah_0538"/>
<dbReference type="CDD" id="cd03705">
    <property type="entry name" value="EF1_alpha_III"/>
    <property type="match status" value="1"/>
</dbReference>
<feature type="domain" description="Tr-type G" evidence="12">
    <location>
        <begin position="4"/>
        <end position="220"/>
    </location>
</feature>
<keyword evidence="7 11" id="KW-0460">Magnesium</keyword>
<evidence type="ECO:0000256" key="10">
    <source>
        <dbReference type="ARBA" id="ARBA00049117"/>
    </source>
</evidence>
<dbReference type="Gene3D" id="3.40.50.300">
    <property type="entry name" value="P-loop containing nucleotide triphosphate hydrolases"/>
    <property type="match status" value="1"/>
</dbReference>
<dbReference type="PROSITE" id="PS00301">
    <property type="entry name" value="G_TR_1"/>
    <property type="match status" value="1"/>
</dbReference>
<dbReference type="InterPro" id="IPR009001">
    <property type="entry name" value="Transl_elong_EF1A/Init_IF2_C"/>
</dbReference>
<dbReference type="InterPro" id="IPR009000">
    <property type="entry name" value="Transl_B-barrel_sf"/>
</dbReference>